<keyword evidence="11 19" id="KW-0521">NADP</keyword>
<dbReference type="Pfam" id="PF01565">
    <property type="entry name" value="FAD_binding_4"/>
    <property type="match status" value="1"/>
</dbReference>
<dbReference type="PANTHER" id="PTHR21071:SF4">
    <property type="entry name" value="UDP-N-ACETYLENOLPYRUVOYLGLUCOSAMINE REDUCTASE"/>
    <property type="match status" value="1"/>
</dbReference>
<evidence type="ECO:0000256" key="9">
    <source>
        <dbReference type="ARBA" id="ARBA00022630"/>
    </source>
</evidence>
<dbReference type="AlphaFoldDB" id="A0A941DFL4"/>
<comment type="function">
    <text evidence="2 19">Cell wall formation.</text>
</comment>
<evidence type="ECO:0000256" key="6">
    <source>
        <dbReference type="ARBA" id="ARBA00015188"/>
    </source>
</evidence>
<feature type="active site" evidence="19">
    <location>
        <position position="342"/>
    </location>
</feature>
<dbReference type="GO" id="GO:0051301">
    <property type="term" value="P:cell division"/>
    <property type="evidence" value="ECO:0007669"/>
    <property type="project" value="UniProtKB-KW"/>
</dbReference>
<proteinExistence type="inferred from homology"/>
<sequence>MKSEITLQQDISLQGLNSFGIDARASYFLRIDELDQLRALWERMQSDVALASLPRLLLGGGSNIILSDQLPHLVLQMAIKGRVLLMETAEHFIVRAGAGESWHEFVQWTLGQAYGGLENLSLIPGTVGASPIQNIGAYGVEMQDCFHSLTAFDFVTGSLRTFQKQDCAFAYRDSIFKSGEQNRFVIVDVSFALAKAWQPRLAYGDVEKFLQDREIAEPTPTDVSQAIIAIRQSKLPDPAVIGNAGSFFKNPIVSAELRNQILQRYPHCVSYPQANGDFKLAAGWLIEQCGWKGRRLETVGVYEKQALVLVNLGGAKGADIRALAEEIQADVMKKFAVALEVEPVFV</sequence>
<comment type="catalytic activity">
    <reaction evidence="18 19">
        <text>UDP-N-acetyl-alpha-D-muramate + NADP(+) = UDP-N-acetyl-3-O-(1-carboxyvinyl)-alpha-D-glucosamine + NADPH + H(+)</text>
        <dbReference type="Rhea" id="RHEA:12248"/>
        <dbReference type="ChEBI" id="CHEBI:15378"/>
        <dbReference type="ChEBI" id="CHEBI:57783"/>
        <dbReference type="ChEBI" id="CHEBI:58349"/>
        <dbReference type="ChEBI" id="CHEBI:68483"/>
        <dbReference type="ChEBI" id="CHEBI:70757"/>
        <dbReference type="EC" id="1.3.1.98"/>
    </reaction>
</comment>
<evidence type="ECO:0000256" key="14">
    <source>
        <dbReference type="ARBA" id="ARBA00023002"/>
    </source>
</evidence>
<evidence type="ECO:0000256" key="15">
    <source>
        <dbReference type="ARBA" id="ARBA00023306"/>
    </source>
</evidence>
<dbReference type="NCBIfam" id="NF000755">
    <property type="entry name" value="PRK00046.1"/>
    <property type="match status" value="1"/>
</dbReference>
<evidence type="ECO:0000256" key="2">
    <source>
        <dbReference type="ARBA" id="ARBA00003921"/>
    </source>
</evidence>
<dbReference type="NCBIfam" id="TIGR00179">
    <property type="entry name" value="murB"/>
    <property type="match status" value="1"/>
</dbReference>
<dbReference type="GO" id="GO:0071555">
    <property type="term" value="P:cell wall organization"/>
    <property type="evidence" value="ECO:0007669"/>
    <property type="project" value="UniProtKB-KW"/>
</dbReference>
<dbReference type="InterPro" id="IPR036318">
    <property type="entry name" value="FAD-bd_PCMH-like_sf"/>
</dbReference>
<evidence type="ECO:0000256" key="10">
    <source>
        <dbReference type="ARBA" id="ARBA00022827"/>
    </source>
</evidence>
<keyword evidence="12 19" id="KW-0133">Cell shape</keyword>
<evidence type="ECO:0000256" key="11">
    <source>
        <dbReference type="ARBA" id="ARBA00022857"/>
    </source>
</evidence>
<evidence type="ECO:0000256" key="12">
    <source>
        <dbReference type="ARBA" id="ARBA00022960"/>
    </source>
</evidence>
<dbReference type="GO" id="GO:0009252">
    <property type="term" value="P:peptidoglycan biosynthetic process"/>
    <property type="evidence" value="ECO:0007669"/>
    <property type="project" value="UniProtKB-UniRule"/>
</dbReference>
<evidence type="ECO:0000256" key="4">
    <source>
        <dbReference type="ARBA" id="ARBA00004752"/>
    </source>
</evidence>
<keyword evidence="16 19" id="KW-0961">Cell wall biogenesis/degradation</keyword>
<evidence type="ECO:0000256" key="8">
    <source>
        <dbReference type="ARBA" id="ARBA00022618"/>
    </source>
</evidence>
<comment type="similarity">
    <text evidence="19">Belongs to the MurB family.</text>
</comment>
<dbReference type="PROSITE" id="PS51387">
    <property type="entry name" value="FAD_PCMH"/>
    <property type="match status" value="1"/>
</dbReference>
<dbReference type="SUPFAM" id="SSF56176">
    <property type="entry name" value="FAD-binding/transporter-associated domain-like"/>
    <property type="match status" value="1"/>
</dbReference>
<dbReference type="HAMAP" id="MF_00037">
    <property type="entry name" value="MurB"/>
    <property type="match status" value="1"/>
</dbReference>
<reference evidence="21 22" key="1">
    <citation type="submission" date="2021-04" db="EMBL/GenBank/DDBJ databases">
        <title>novel species isolated from subtropical streams in China.</title>
        <authorList>
            <person name="Lu H."/>
        </authorList>
    </citation>
    <scope>NUCLEOTIDE SEQUENCE [LARGE SCALE GENOMIC DNA]</scope>
    <source>
        <strain evidence="21 22">BYS107W</strain>
    </source>
</reference>
<dbReference type="GO" id="GO:0005829">
    <property type="term" value="C:cytosol"/>
    <property type="evidence" value="ECO:0007669"/>
    <property type="project" value="TreeGrafter"/>
</dbReference>
<feature type="active site" description="Proton donor" evidence="19">
    <location>
        <position position="246"/>
    </location>
</feature>
<dbReference type="Proteomes" id="UP000680158">
    <property type="component" value="Unassembled WGS sequence"/>
</dbReference>
<dbReference type="GO" id="GO:0008360">
    <property type="term" value="P:regulation of cell shape"/>
    <property type="evidence" value="ECO:0007669"/>
    <property type="project" value="UniProtKB-KW"/>
</dbReference>
<evidence type="ECO:0000256" key="17">
    <source>
        <dbReference type="ARBA" id="ARBA00031026"/>
    </source>
</evidence>
<evidence type="ECO:0000313" key="21">
    <source>
        <dbReference type="EMBL" id="MBR7745377.1"/>
    </source>
</evidence>
<evidence type="ECO:0000259" key="20">
    <source>
        <dbReference type="PROSITE" id="PS51387"/>
    </source>
</evidence>
<dbReference type="InterPro" id="IPR016169">
    <property type="entry name" value="FAD-bd_PCMH_sub2"/>
</dbReference>
<comment type="caution">
    <text evidence="21">The sequence shown here is derived from an EMBL/GenBank/DDBJ whole genome shotgun (WGS) entry which is preliminary data.</text>
</comment>
<comment type="cofactor">
    <cofactor evidence="1 19">
        <name>FAD</name>
        <dbReference type="ChEBI" id="CHEBI:57692"/>
    </cofactor>
</comment>
<organism evidence="21 22">
    <name type="scientific">Undibacterium baiyunense</name>
    <dbReference type="NCBI Taxonomy" id="2828731"/>
    <lineage>
        <taxon>Bacteria</taxon>
        <taxon>Pseudomonadati</taxon>
        <taxon>Pseudomonadota</taxon>
        <taxon>Betaproteobacteria</taxon>
        <taxon>Burkholderiales</taxon>
        <taxon>Oxalobacteraceae</taxon>
        <taxon>Undibacterium</taxon>
    </lineage>
</organism>
<name>A0A941DFL4_9BURK</name>
<feature type="active site" evidence="19">
    <location>
        <position position="172"/>
    </location>
</feature>
<evidence type="ECO:0000256" key="13">
    <source>
        <dbReference type="ARBA" id="ARBA00022984"/>
    </source>
</evidence>
<evidence type="ECO:0000256" key="16">
    <source>
        <dbReference type="ARBA" id="ARBA00023316"/>
    </source>
</evidence>
<dbReference type="Gene3D" id="3.30.465.10">
    <property type="match status" value="1"/>
</dbReference>
<keyword evidence="8 19" id="KW-0132">Cell division</keyword>
<keyword evidence="10 19" id="KW-0274">FAD</keyword>
<dbReference type="RefSeq" id="WP_212682801.1">
    <property type="nucleotide sequence ID" value="NZ_JAGSPM010000001.1"/>
</dbReference>
<dbReference type="PANTHER" id="PTHR21071">
    <property type="entry name" value="UDP-N-ACETYLENOLPYRUVOYLGLUCOSAMINE REDUCTASE"/>
    <property type="match status" value="1"/>
</dbReference>
<evidence type="ECO:0000256" key="18">
    <source>
        <dbReference type="ARBA" id="ARBA00048914"/>
    </source>
</evidence>
<comment type="pathway">
    <text evidence="4 19">Cell wall biogenesis; peptidoglycan biosynthesis.</text>
</comment>
<dbReference type="InterPro" id="IPR011601">
    <property type="entry name" value="MurB_C"/>
</dbReference>
<keyword evidence="9 19" id="KW-0285">Flavoprotein</keyword>
<feature type="domain" description="FAD-binding PCMH-type" evidence="20">
    <location>
        <begin position="20"/>
        <end position="196"/>
    </location>
</feature>
<gene>
    <name evidence="19 21" type="primary">murB</name>
    <name evidence="21" type="ORF">KDM92_02175</name>
</gene>
<keyword evidence="15 19" id="KW-0131">Cell cycle</keyword>
<dbReference type="InterPro" id="IPR016166">
    <property type="entry name" value="FAD-bd_PCMH"/>
</dbReference>
<dbReference type="Gene3D" id="3.30.43.10">
    <property type="entry name" value="Uridine Diphospho-n-acetylenolpyruvylglucosamine Reductase, domain 2"/>
    <property type="match status" value="1"/>
</dbReference>
<evidence type="ECO:0000313" key="22">
    <source>
        <dbReference type="Proteomes" id="UP000680158"/>
    </source>
</evidence>
<dbReference type="InterPro" id="IPR016167">
    <property type="entry name" value="FAD-bd_PCMH_sub1"/>
</dbReference>
<dbReference type="EMBL" id="JAGSPM010000001">
    <property type="protein sequence ID" value="MBR7745377.1"/>
    <property type="molecule type" value="Genomic_DNA"/>
</dbReference>
<dbReference type="InterPro" id="IPR003170">
    <property type="entry name" value="MurB"/>
</dbReference>
<dbReference type="GO" id="GO:0071949">
    <property type="term" value="F:FAD binding"/>
    <property type="evidence" value="ECO:0007669"/>
    <property type="project" value="InterPro"/>
</dbReference>
<dbReference type="Pfam" id="PF02873">
    <property type="entry name" value="MurB_C"/>
    <property type="match status" value="1"/>
</dbReference>
<protein>
    <recommendedName>
        <fullName evidence="6 19">UDP-N-acetylenolpyruvoylglucosamine reductase</fullName>
        <ecNumber evidence="5 19">1.3.1.98</ecNumber>
    </recommendedName>
    <alternativeName>
        <fullName evidence="17 19">UDP-N-acetylmuramate dehydrogenase</fullName>
    </alternativeName>
</protein>
<accession>A0A941DFL4</accession>
<keyword evidence="7 19" id="KW-0963">Cytoplasm</keyword>
<dbReference type="InterPro" id="IPR036635">
    <property type="entry name" value="MurB_C_sf"/>
</dbReference>
<comment type="subcellular location">
    <subcellularLocation>
        <location evidence="3 19">Cytoplasm</location>
    </subcellularLocation>
</comment>
<keyword evidence="22" id="KW-1185">Reference proteome</keyword>
<keyword evidence="14 19" id="KW-0560">Oxidoreductase</keyword>
<evidence type="ECO:0000256" key="19">
    <source>
        <dbReference type="HAMAP-Rule" id="MF_00037"/>
    </source>
</evidence>
<evidence type="ECO:0000256" key="1">
    <source>
        <dbReference type="ARBA" id="ARBA00001974"/>
    </source>
</evidence>
<dbReference type="GO" id="GO:0008762">
    <property type="term" value="F:UDP-N-acetylmuramate dehydrogenase activity"/>
    <property type="evidence" value="ECO:0007669"/>
    <property type="project" value="UniProtKB-UniRule"/>
</dbReference>
<evidence type="ECO:0000256" key="7">
    <source>
        <dbReference type="ARBA" id="ARBA00022490"/>
    </source>
</evidence>
<evidence type="ECO:0000256" key="3">
    <source>
        <dbReference type="ARBA" id="ARBA00004496"/>
    </source>
</evidence>
<evidence type="ECO:0000256" key="5">
    <source>
        <dbReference type="ARBA" id="ARBA00012518"/>
    </source>
</evidence>
<dbReference type="SUPFAM" id="SSF56194">
    <property type="entry name" value="Uridine diphospho-N-Acetylenolpyruvylglucosamine reductase, MurB, C-terminal domain"/>
    <property type="match status" value="1"/>
</dbReference>
<dbReference type="Gene3D" id="3.90.78.10">
    <property type="entry name" value="UDP-N-acetylenolpyruvoylglucosamine reductase, C-terminal domain"/>
    <property type="match status" value="1"/>
</dbReference>
<dbReference type="EC" id="1.3.1.98" evidence="5 19"/>
<dbReference type="InterPro" id="IPR006094">
    <property type="entry name" value="Oxid_FAD_bind_N"/>
</dbReference>
<keyword evidence="13 19" id="KW-0573">Peptidoglycan synthesis</keyword>